<dbReference type="Pfam" id="PF14050">
    <property type="entry name" value="Nudc_N"/>
    <property type="match status" value="1"/>
</dbReference>
<dbReference type="FunFam" id="2.60.40.790:FF:000001">
    <property type="entry name" value="Nuclear migration protein nudC"/>
    <property type="match status" value="1"/>
</dbReference>
<evidence type="ECO:0000313" key="10">
    <source>
        <dbReference type="Proteomes" id="UP000654075"/>
    </source>
</evidence>
<dbReference type="PROSITE" id="PS51203">
    <property type="entry name" value="CS"/>
    <property type="match status" value="1"/>
</dbReference>
<gene>
    <name evidence="9" type="ORF">PGLA1383_LOCUS47784</name>
</gene>
<evidence type="ECO:0000259" key="8">
    <source>
        <dbReference type="PROSITE" id="PS51203"/>
    </source>
</evidence>
<dbReference type="SUPFAM" id="SSF49764">
    <property type="entry name" value="HSP20-like chaperones"/>
    <property type="match status" value="1"/>
</dbReference>
<evidence type="ECO:0000256" key="3">
    <source>
        <dbReference type="ARBA" id="ARBA00017641"/>
    </source>
</evidence>
<proteinExistence type="inferred from homology"/>
<dbReference type="InterPro" id="IPR037898">
    <property type="entry name" value="NudC_fam"/>
</dbReference>
<evidence type="ECO:0000256" key="1">
    <source>
        <dbReference type="ARBA" id="ARBA00004496"/>
    </source>
</evidence>
<dbReference type="InterPro" id="IPR025934">
    <property type="entry name" value="NudC_N_dom"/>
</dbReference>
<comment type="subcellular location">
    <subcellularLocation>
        <location evidence="1">Cytoplasm</location>
    </subcellularLocation>
</comment>
<keyword evidence="4" id="KW-0963">Cytoplasm</keyword>
<accession>A0A813H257</accession>
<dbReference type="OrthoDB" id="416217at2759"/>
<dbReference type="InterPro" id="IPR008978">
    <property type="entry name" value="HSP20-like_chaperone"/>
</dbReference>
<dbReference type="GO" id="GO:0006457">
    <property type="term" value="P:protein folding"/>
    <property type="evidence" value="ECO:0007669"/>
    <property type="project" value="TreeGrafter"/>
</dbReference>
<dbReference type="OMA" id="NQMEWWS"/>
<dbReference type="InterPro" id="IPR007052">
    <property type="entry name" value="CS_dom"/>
</dbReference>
<dbReference type="Proteomes" id="UP000654075">
    <property type="component" value="Unassembled WGS sequence"/>
</dbReference>
<protein>
    <recommendedName>
        <fullName evidence="3">Nuclear migration protein nudC</fullName>
    </recommendedName>
    <alternativeName>
        <fullName evidence="6">Nuclear distribution protein C homolog</fullName>
    </alternativeName>
</protein>
<feature type="region of interest" description="Disordered" evidence="7">
    <location>
        <begin position="66"/>
        <end position="163"/>
    </location>
</feature>
<dbReference type="Gene3D" id="2.60.40.790">
    <property type="match status" value="1"/>
</dbReference>
<name>A0A813H257_POLGL</name>
<organism evidence="9 10">
    <name type="scientific">Polarella glacialis</name>
    <name type="common">Dinoflagellate</name>
    <dbReference type="NCBI Taxonomy" id="89957"/>
    <lineage>
        <taxon>Eukaryota</taxon>
        <taxon>Sar</taxon>
        <taxon>Alveolata</taxon>
        <taxon>Dinophyceae</taxon>
        <taxon>Suessiales</taxon>
        <taxon>Suessiaceae</taxon>
        <taxon>Polarella</taxon>
    </lineage>
</organism>
<evidence type="ECO:0000256" key="6">
    <source>
        <dbReference type="ARBA" id="ARBA00030427"/>
    </source>
</evidence>
<evidence type="ECO:0000256" key="5">
    <source>
        <dbReference type="ARBA" id="ARBA00022553"/>
    </source>
</evidence>
<feature type="compositionally biased region" description="Basic and acidic residues" evidence="7">
    <location>
        <begin position="120"/>
        <end position="144"/>
    </location>
</feature>
<evidence type="ECO:0000256" key="7">
    <source>
        <dbReference type="SAM" id="MobiDB-lite"/>
    </source>
</evidence>
<keyword evidence="10" id="KW-1185">Reference proteome</keyword>
<dbReference type="EMBL" id="CAJNNV010030208">
    <property type="protein sequence ID" value="CAE8631782.1"/>
    <property type="molecule type" value="Genomic_DNA"/>
</dbReference>
<feature type="domain" description="CS" evidence="8">
    <location>
        <begin position="160"/>
        <end position="249"/>
    </location>
</feature>
<dbReference type="Pfam" id="PF04969">
    <property type="entry name" value="CS"/>
    <property type="match status" value="1"/>
</dbReference>
<dbReference type="CDD" id="cd22249">
    <property type="entry name" value="UDM1_RNF168_RNF169-like"/>
    <property type="match status" value="1"/>
</dbReference>
<feature type="compositionally biased region" description="Basic and acidic residues" evidence="7">
    <location>
        <begin position="67"/>
        <end position="111"/>
    </location>
</feature>
<evidence type="ECO:0000256" key="2">
    <source>
        <dbReference type="ARBA" id="ARBA00010513"/>
    </source>
</evidence>
<comment type="similarity">
    <text evidence="2">Belongs to the nudC family.</text>
</comment>
<dbReference type="GO" id="GO:0005737">
    <property type="term" value="C:cytoplasm"/>
    <property type="evidence" value="ECO:0007669"/>
    <property type="project" value="UniProtKB-SubCell"/>
</dbReference>
<dbReference type="GO" id="GO:0051082">
    <property type="term" value="F:unfolded protein binding"/>
    <property type="evidence" value="ECO:0007669"/>
    <property type="project" value="TreeGrafter"/>
</dbReference>
<keyword evidence="5" id="KW-0597">Phosphoprotein</keyword>
<evidence type="ECO:0000256" key="4">
    <source>
        <dbReference type="ARBA" id="ARBA00022490"/>
    </source>
</evidence>
<comment type="caution">
    <text evidence="9">The sequence shown here is derived from an EMBL/GenBank/DDBJ whole genome shotgun (WGS) entry which is preliminary data.</text>
</comment>
<evidence type="ECO:0000313" key="9">
    <source>
        <dbReference type="EMBL" id="CAE8631782.1"/>
    </source>
</evidence>
<dbReference type="PANTHER" id="PTHR12356">
    <property type="entry name" value="NUCLEAR MOVEMENT PROTEIN NUDC"/>
    <property type="match status" value="1"/>
</dbReference>
<sequence>MEAGDERFDGVLLNIAQQAGSIESILDTFFGFLQRKTDFFTGCSDEQAAEQIVLKYYKKHWKNGLKRRQEQQERNKAVDEQRKQKADEQKQKDEEEYKKRQEEAKKRKEEPQIEEITDEEAAKIKADKQKGGGEVDEDGTLKEEKEDEDSKEPPPEGNGGITEKYTWTQTLSSLEVFVHVPPGVKAKQIVCDITGDSLKLGVKGEPLIIDCKFHAKVKPDDSMWTLVDNKMVQITMEKFDDMKWWTCVMQGDAGIDTKKIVPENSKLSDLDGETRMTVEKMMYDQRQKALGKPSSDQEKQHDLLEKFKAAHPEMDFSKAKVNYGGGGGGGGMNF</sequence>
<reference evidence="9" key="1">
    <citation type="submission" date="2021-02" db="EMBL/GenBank/DDBJ databases">
        <authorList>
            <person name="Dougan E. K."/>
            <person name="Rhodes N."/>
            <person name="Thang M."/>
            <person name="Chan C."/>
        </authorList>
    </citation>
    <scope>NUCLEOTIDE SEQUENCE</scope>
</reference>
<dbReference type="PANTHER" id="PTHR12356:SF3">
    <property type="entry name" value="NUCLEAR MIGRATION PROTEIN NUDC"/>
    <property type="match status" value="1"/>
</dbReference>
<dbReference type="AlphaFoldDB" id="A0A813H257"/>
<dbReference type="CDD" id="cd06467">
    <property type="entry name" value="p23_NUDC_like"/>
    <property type="match status" value="1"/>
</dbReference>